<sequence>MHFDENGWLQPSGLLPNRQETVEQLFVTNSHRQRLWDQFKVLVSRLVQQSIPVHAFWLDGSFISTKEKPKDIDIVIFTEVNFLNSQFSLLDGLRNQFDGLDVFWASSSTKEDELSVAITKFEILKWDWVFGMNRAKKAKGYIVLTD</sequence>
<gene>
    <name evidence="1" type="ORF">J2I47_01740</name>
</gene>
<comment type="caution">
    <text evidence="1">The sequence shown here is derived from an EMBL/GenBank/DDBJ whole genome shotgun (WGS) entry which is preliminary data.</text>
</comment>
<dbReference type="Proteomes" id="UP000664034">
    <property type="component" value="Unassembled WGS sequence"/>
</dbReference>
<accession>A0A939K4C8</accession>
<proteinExistence type="predicted"/>
<keyword evidence="2" id="KW-1185">Reference proteome</keyword>
<protein>
    <submittedName>
        <fullName evidence="1">Uncharacterized protein</fullName>
    </submittedName>
</protein>
<dbReference type="EMBL" id="JAFMYV010000001">
    <property type="protein sequence ID" value="MBO0935260.1"/>
    <property type="molecule type" value="Genomic_DNA"/>
</dbReference>
<evidence type="ECO:0000313" key="2">
    <source>
        <dbReference type="Proteomes" id="UP000664034"/>
    </source>
</evidence>
<dbReference type="AlphaFoldDB" id="A0A939K4C8"/>
<dbReference type="RefSeq" id="WP_207362821.1">
    <property type="nucleotide sequence ID" value="NZ_JAFMYV010000001.1"/>
</dbReference>
<dbReference type="Pfam" id="PF22014">
    <property type="entry name" value="DUF6932"/>
    <property type="match status" value="1"/>
</dbReference>
<organism evidence="1 2">
    <name type="scientific">Fibrella rubiginis</name>
    <dbReference type="NCBI Taxonomy" id="2817060"/>
    <lineage>
        <taxon>Bacteria</taxon>
        <taxon>Pseudomonadati</taxon>
        <taxon>Bacteroidota</taxon>
        <taxon>Cytophagia</taxon>
        <taxon>Cytophagales</taxon>
        <taxon>Spirosomataceae</taxon>
        <taxon>Fibrella</taxon>
    </lineage>
</organism>
<name>A0A939K4C8_9BACT</name>
<reference evidence="1" key="1">
    <citation type="submission" date="2021-03" db="EMBL/GenBank/DDBJ databases">
        <title>Fibrella sp. HMF5335 genome sequencing and assembly.</title>
        <authorList>
            <person name="Kang H."/>
            <person name="Kim H."/>
            <person name="Bae S."/>
            <person name="Joh K."/>
        </authorList>
    </citation>
    <scope>NUCLEOTIDE SEQUENCE</scope>
    <source>
        <strain evidence="1">HMF5335</strain>
    </source>
</reference>
<evidence type="ECO:0000313" key="1">
    <source>
        <dbReference type="EMBL" id="MBO0935260.1"/>
    </source>
</evidence>
<dbReference type="InterPro" id="IPR053860">
    <property type="entry name" value="DUF6932"/>
</dbReference>